<protein>
    <recommendedName>
        <fullName evidence="5">Glycosyl transferase family 1 domain-containing protein</fullName>
    </recommendedName>
</protein>
<dbReference type="InterPro" id="IPR028098">
    <property type="entry name" value="Glyco_trans_4-like_N"/>
</dbReference>
<gene>
    <name evidence="3" type="ORF">UAU_01823</name>
</gene>
<dbReference type="Pfam" id="PF13439">
    <property type="entry name" value="Glyco_transf_4"/>
    <property type="match status" value="1"/>
</dbReference>
<organism evidence="3 4">
    <name type="scientific">Enterococcus pallens ATCC BAA-351</name>
    <dbReference type="NCBI Taxonomy" id="1158607"/>
    <lineage>
        <taxon>Bacteria</taxon>
        <taxon>Bacillati</taxon>
        <taxon>Bacillota</taxon>
        <taxon>Bacilli</taxon>
        <taxon>Lactobacillales</taxon>
        <taxon>Enterococcaceae</taxon>
        <taxon>Enterococcus</taxon>
    </lineage>
</organism>
<dbReference type="OrthoDB" id="9804196at2"/>
<dbReference type="SUPFAM" id="SSF53756">
    <property type="entry name" value="UDP-Glycosyltransferase/glycogen phosphorylase"/>
    <property type="match status" value="1"/>
</dbReference>
<dbReference type="STRING" id="160454.RV10_GL002924"/>
<evidence type="ECO:0000313" key="4">
    <source>
        <dbReference type="Proteomes" id="UP000013782"/>
    </source>
</evidence>
<dbReference type="AlphaFoldDB" id="R2SQ38"/>
<evidence type="ECO:0000259" key="2">
    <source>
        <dbReference type="Pfam" id="PF13439"/>
    </source>
</evidence>
<dbReference type="RefSeq" id="WP_010756820.1">
    <property type="nucleotide sequence ID" value="NZ_ASWD01000006.1"/>
</dbReference>
<feature type="domain" description="Glycosyl transferase family 1" evidence="1">
    <location>
        <begin position="188"/>
        <end position="347"/>
    </location>
</feature>
<accession>R2SQ38</accession>
<dbReference type="PATRIC" id="fig|1158607.3.peg.1788"/>
<dbReference type="Pfam" id="PF00534">
    <property type="entry name" value="Glycos_transf_1"/>
    <property type="match status" value="1"/>
</dbReference>
<dbReference type="HOGENOM" id="CLU_009583_0_0_9"/>
<evidence type="ECO:0000313" key="3">
    <source>
        <dbReference type="EMBL" id="EOH94901.1"/>
    </source>
</evidence>
<evidence type="ECO:0008006" key="5">
    <source>
        <dbReference type="Google" id="ProtNLM"/>
    </source>
</evidence>
<dbReference type="PANTHER" id="PTHR12526">
    <property type="entry name" value="GLYCOSYLTRANSFERASE"/>
    <property type="match status" value="1"/>
</dbReference>
<dbReference type="InterPro" id="IPR001296">
    <property type="entry name" value="Glyco_trans_1"/>
</dbReference>
<dbReference type="PANTHER" id="PTHR12526:SF630">
    <property type="entry name" value="GLYCOSYLTRANSFERASE"/>
    <property type="match status" value="1"/>
</dbReference>
<dbReference type="EMBL" id="AJAQ01000014">
    <property type="protein sequence ID" value="EOH94901.1"/>
    <property type="molecule type" value="Genomic_DNA"/>
</dbReference>
<evidence type="ECO:0000259" key="1">
    <source>
        <dbReference type="Pfam" id="PF00534"/>
    </source>
</evidence>
<comment type="caution">
    <text evidence="3">The sequence shown here is derived from an EMBL/GenBank/DDBJ whole genome shotgun (WGS) entry which is preliminary data.</text>
</comment>
<dbReference type="Proteomes" id="UP000013782">
    <property type="component" value="Unassembled WGS sequence"/>
</dbReference>
<reference evidence="3 4" key="1">
    <citation type="submission" date="2013-02" db="EMBL/GenBank/DDBJ databases">
        <title>The Genome Sequence of Enterococcus pallens BAA-351.</title>
        <authorList>
            <consortium name="The Broad Institute Genome Sequencing Platform"/>
            <consortium name="The Broad Institute Genome Sequencing Center for Infectious Disease"/>
            <person name="Earl A.M."/>
            <person name="Gilmore M.S."/>
            <person name="Lebreton F."/>
            <person name="Walker B."/>
            <person name="Young S.K."/>
            <person name="Zeng Q."/>
            <person name="Gargeya S."/>
            <person name="Fitzgerald M."/>
            <person name="Haas B."/>
            <person name="Abouelleil A."/>
            <person name="Alvarado L."/>
            <person name="Arachchi H.M."/>
            <person name="Berlin A.M."/>
            <person name="Chapman S.B."/>
            <person name="Dewar J."/>
            <person name="Goldberg J."/>
            <person name="Griggs A."/>
            <person name="Gujja S."/>
            <person name="Hansen M."/>
            <person name="Howarth C."/>
            <person name="Imamovic A."/>
            <person name="Larimer J."/>
            <person name="McCowan C."/>
            <person name="Murphy C."/>
            <person name="Neiman D."/>
            <person name="Pearson M."/>
            <person name="Priest M."/>
            <person name="Roberts A."/>
            <person name="Saif S."/>
            <person name="Shea T."/>
            <person name="Sisk P."/>
            <person name="Sykes S."/>
            <person name="Wortman J."/>
            <person name="Nusbaum C."/>
            <person name="Birren B."/>
        </authorList>
    </citation>
    <scope>NUCLEOTIDE SEQUENCE [LARGE SCALE GENOMIC DNA]</scope>
    <source>
        <strain evidence="3 4">ATCC BAA-351</strain>
    </source>
</reference>
<proteinExistence type="predicted"/>
<dbReference type="Gene3D" id="3.40.50.2000">
    <property type="entry name" value="Glycogen Phosphorylase B"/>
    <property type="match status" value="2"/>
</dbReference>
<feature type="domain" description="Glycosyltransferase subfamily 4-like N-terminal" evidence="2">
    <location>
        <begin position="13"/>
        <end position="180"/>
    </location>
</feature>
<name>R2SQ38_9ENTE</name>
<dbReference type="GO" id="GO:0016757">
    <property type="term" value="F:glycosyltransferase activity"/>
    <property type="evidence" value="ECO:0007669"/>
    <property type="project" value="InterPro"/>
</dbReference>
<keyword evidence="4" id="KW-1185">Reference proteome</keyword>
<dbReference type="eggNOG" id="COG0438">
    <property type="taxonomic scope" value="Bacteria"/>
</dbReference>
<sequence>MKSLVLVIPAMRYGGAERVMANLANSFSRKGYKVSLISLQKSVSPYALDDKVNYICSDLQINRSNKFFKSISLILMGIRSFFFYSKLIKKLNPDVVLSFLDNATFITSLYKKMHPKLFTVVSERNDVTRNPRILLVLKKFFYRDVDKLICQSRVIASYYNKELKIPLKKLAVIENPLSLDSYEEEVTPLTQRKSEIISVGRLAPQKNFDLLIDCFKKVHDVLPYYNLKIIGEGELRNSLQKKIDDLELKDYISMVGHEEYPLKKNRKAKLFVMTSRYEGFPNVLIEAMANAFPIVTTNFSPGVAKEIIKDEKYGSIVNSFDPEEMSNKIINTLTDDKILEHQISNNIYVRDRFDESLITKKWEQVLFRKDE</sequence>